<accession>A0A516KDF5</accession>
<evidence type="ECO:0000313" key="1">
    <source>
        <dbReference type="EMBL" id="QDP39443.1"/>
    </source>
</evidence>
<dbReference type="EMBL" id="CP041666">
    <property type="protein sequence ID" value="QDP39443.1"/>
    <property type="molecule type" value="Genomic_DNA"/>
</dbReference>
<gene>
    <name evidence="1" type="ORF">FN924_04180</name>
</gene>
<name>A0A516KDF5_9BACI</name>
<dbReference type="AlphaFoldDB" id="A0A516KDF5"/>
<evidence type="ECO:0000313" key="2">
    <source>
        <dbReference type="Proteomes" id="UP000315215"/>
    </source>
</evidence>
<protein>
    <submittedName>
        <fullName evidence="1">Uncharacterized protein</fullName>
    </submittedName>
</protein>
<proteinExistence type="predicted"/>
<organism evidence="1 2">
    <name type="scientific">Radiobacillus deserti</name>
    <dbReference type="NCBI Taxonomy" id="2594883"/>
    <lineage>
        <taxon>Bacteria</taxon>
        <taxon>Bacillati</taxon>
        <taxon>Bacillota</taxon>
        <taxon>Bacilli</taxon>
        <taxon>Bacillales</taxon>
        <taxon>Bacillaceae</taxon>
        <taxon>Radiobacillus</taxon>
    </lineage>
</organism>
<keyword evidence="2" id="KW-1185">Reference proteome</keyword>
<dbReference type="Proteomes" id="UP000315215">
    <property type="component" value="Chromosome"/>
</dbReference>
<dbReference type="KEGG" id="aqt:FN924_04180"/>
<reference evidence="1 2" key="1">
    <citation type="submission" date="2019-07" db="EMBL/GenBank/DDBJ databases">
        <authorList>
            <person name="Li J."/>
        </authorList>
    </citation>
    <scope>NUCLEOTIDE SEQUENCE [LARGE SCALE GENOMIC DNA]</scope>
    <source>
        <strain evidence="1 2">TKL69</strain>
    </source>
</reference>
<sequence>MGDNMTKKEMFKKIIDEKTVIDPLIWLLKIEDKVDVSHKEYVIAMAERHKYNHKILKRLEEYFKLWKIE</sequence>